<name>A0ABD2Q629_9PLAT</name>
<dbReference type="SMART" id="SM00385">
    <property type="entry name" value="CYCLIN"/>
    <property type="match status" value="1"/>
</dbReference>
<protein>
    <submittedName>
        <fullName evidence="3">G1/S-specific cyclin-D1</fullName>
    </submittedName>
</protein>
<dbReference type="InterPro" id="IPR006671">
    <property type="entry name" value="Cyclin_N"/>
</dbReference>
<feature type="domain" description="Cyclin-like" evidence="2">
    <location>
        <begin position="72"/>
        <end position="156"/>
    </location>
</feature>
<dbReference type="PANTHER" id="PTHR10177">
    <property type="entry name" value="CYCLINS"/>
    <property type="match status" value="1"/>
</dbReference>
<dbReference type="InterPro" id="IPR039361">
    <property type="entry name" value="Cyclin"/>
</dbReference>
<dbReference type="InterPro" id="IPR036915">
    <property type="entry name" value="Cyclin-like_sf"/>
</dbReference>
<dbReference type="AlphaFoldDB" id="A0ABD2Q629"/>
<accession>A0ABD2Q629</accession>
<evidence type="ECO:0000313" key="4">
    <source>
        <dbReference type="Proteomes" id="UP001626550"/>
    </source>
</evidence>
<dbReference type="SUPFAM" id="SSF47954">
    <property type="entry name" value="Cyclin-like"/>
    <property type="match status" value="1"/>
</dbReference>
<dbReference type="InterPro" id="IPR013763">
    <property type="entry name" value="Cyclin-like_dom"/>
</dbReference>
<evidence type="ECO:0000313" key="3">
    <source>
        <dbReference type="EMBL" id="KAL3314171.1"/>
    </source>
</evidence>
<dbReference type="Pfam" id="PF00134">
    <property type="entry name" value="Cyclin_N"/>
    <property type="match status" value="1"/>
</dbReference>
<sequence length="202" mass="22956">MGDQENKPPNEEEDTYAANVHHVLQPKYDPYFNSNTKIIQDLLDDEKWYYRQPAYISPFNENGIKMRRELFCWLREIVLHRCIDLEVLASAGQYVDRFVAFGTTTSATYQLVGAAAVFIASKIKEVAPLSSADIVAYTAHSITHKALIDAEVSLGNSFDWDLSIVTPLEFFKPLIALLPYDAETKEEINLEATKVFLKIFPC</sequence>
<dbReference type="Gene3D" id="1.10.472.10">
    <property type="entry name" value="Cyclin-like"/>
    <property type="match status" value="2"/>
</dbReference>
<organism evidence="3 4">
    <name type="scientific">Cichlidogyrus casuarinus</name>
    <dbReference type="NCBI Taxonomy" id="1844966"/>
    <lineage>
        <taxon>Eukaryota</taxon>
        <taxon>Metazoa</taxon>
        <taxon>Spiralia</taxon>
        <taxon>Lophotrochozoa</taxon>
        <taxon>Platyhelminthes</taxon>
        <taxon>Monogenea</taxon>
        <taxon>Monopisthocotylea</taxon>
        <taxon>Dactylogyridea</taxon>
        <taxon>Ancyrocephalidae</taxon>
        <taxon>Cichlidogyrus</taxon>
    </lineage>
</organism>
<dbReference type="EMBL" id="JBJKFK010001076">
    <property type="protein sequence ID" value="KAL3314171.1"/>
    <property type="molecule type" value="Genomic_DNA"/>
</dbReference>
<comment type="similarity">
    <text evidence="1">Belongs to the cyclin family.</text>
</comment>
<gene>
    <name evidence="3" type="primary">CCND1</name>
    <name evidence="3" type="ORF">Ciccas_007217</name>
</gene>
<proteinExistence type="inferred from homology"/>
<comment type="caution">
    <text evidence="3">The sequence shown here is derived from an EMBL/GenBank/DDBJ whole genome shotgun (WGS) entry which is preliminary data.</text>
</comment>
<reference evidence="3 4" key="1">
    <citation type="submission" date="2024-11" db="EMBL/GenBank/DDBJ databases">
        <title>Adaptive evolution of stress response genes in parasites aligns with host niche diversity.</title>
        <authorList>
            <person name="Hahn C."/>
            <person name="Resl P."/>
        </authorList>
    </citation>
    <scope>NUCLEOTIDE SEQUENCE [LARGE SCALE GENOMIC DNA]</scope>
    <source>
        <strain evidence="3">EGGRZ-B1_66</strain>
        <tissue evidence="3">Body</tissue>
    </source>
</reference>
<evidence type="ECO:0000256" key="1">
    <source>
        <dbReference type="RuleBase" id="RU000383"/>
    </source>
</evidence>
<keyword evidence="1" id="KW-0195">Cyclin</keyword>
<keyword evidence="4" id="KW-1185">Reference proteome</keyword>
<evidence type="ECO:0000259" key="2">
    <source>
        <dbReference type="SMART" id="SM00385"/>
    </source>
</evidence>
<dbReference type="Proteomes" id="UP001626550">
    <property type="component" value="Unassembled WGS sequence"/>
</dbReference>